<keyword evidence="1" id="KW-0812">Transmembrane</keyword>
<feature type="transmembrane region" description="Helical" evidence="1">
    <location>
        <begin position="63"/>
        <end position="87"/>
    </location>
</feature>
<name>A0A7J3Z843_9CREN</name>
<gene>
    <name evidence="2" type="ORF">ENM66_03065</name>
</gene>
<feature type="transmembrane region" description="Helical" evidence="1">
    <location>
        <begin position="21"/>
        <end position="43"/>
    </location>
</feature>
<feature type="transmembrane region" description="Helical" evidence="1">
    <location>
        <begin position="133"/>
        <end position="152"/>
    </location>
</feature>
<evidence type="ECO:0000313" key="2">
    <source>
        <dbReference type="EMBL" id="HHQ50313.1"/>
    </source>
</evidence>
<protein>
    <recommendedName>
        <fullName evidence="3">DUF973 family protein</fullName>
    </recommendedName>
</protein>
<feature type="transmembrane region" description="Helical" evidence="1">
    <location>
        <begin position="164"/>
        <end position="185"/>
    </location>
</feature>
<keyword evidence="1" id="KW-0472">Membrane</keyword>
<dbReference type="EMBL" id="DRYQ01000043">
    <property type="protein sequence ID" value="HHQ50313.1"/>
    <property type="molecule type" value="Genomic_DNA"/>
</dbReference>
<evidence type="ECO:0000256" key="1">
    <source>
        <dbReference type="SAM" id="Phobius"/>
    </source>
</evidence>
<evidence type="ECO:0008006" key="3">
    <source>
        <dbReference type="Google" id="ProtNLM"/>
    </source>
</evidence>
<proteinExistence type="predicted"/>
<comment type="caution">
    <text evidence="2">The sequence shown here is derived from an EMBL/GenBank/DDBJ whole genome shotgun (WGS) entry which is preliminary data.</text>
</comment>
<dbReference type="AlphaFoldDB" id="A0A7J3Z843"/>
<accession>A0A7J3Z843</accession>
<keyword evidence="1" id="KW-1133">Transmembrane helix</keyword>
<sequence length="201" mass="21161">MSSSEVRDTVLEGLGKLRTASLLQIITSILLVISLIIIISSLLPTIEAFATAPGSASALTVGLVIAGGVLMFIAIILLLVAVFAFLLPSVSRFALWRPADFSAASTLMKVGYIGGAVLLIIAIPLTFVGVGVVLLVIGSLIMFIGLIGNALYFAKLRDLFNTSAFLLAALFLFMLPIVAWIFSYVEAGSLANKIESGEVKL</sequence>
<reference evidence="2" key="1">
    <citation type="journal article" date="2020" name="mSystems">
        <title>Genome- and Community-Level Interaction Insights into Carbon Utilization and Element Cycling Functions of Hydrothermarchaeota in Hydrothermal Sediment.</title>
        <authorList>
            <person name="Zhou Z."/>
            <person name="Liu Y."/>
            <person name="Xu W."/>
            <person name="Pan J."/>
            <person name="Luo Z.H."/>
            <person name="Li M."/>
        </authorList>
    </citation>
    <scope>NUCLEOTIDE SEQUENCE [LARGE SCALE GENOMIC DNA]</scope>
    <source>
        <strain evidence="2">SpSt-1105</strain>
    </source>
</reference>
<feature type="transmembrane region" description="Helical" evidence="1">
    <location>
        <begin position="107"/>
        <end position="127"/>
    </location>
</feature>
<organism evidence="2">
    <name type="scientific">Ignisphaera aggregans</name>
    <dbReference type="NCBI Taxonomy" id="334771"/>
    <lineage>
        <taxon>Archaea</taxon>
        <taxon>Thermoproteota</taxon>
        <taxon>Thermoprotei</taxon>
        <taxon>Desulfurococcales</taxon>
        <taxon>Desulfurococcaceae</taxon>
        <taxon>Ignisphaera</taxon>
    </lineage>
</organism>